<organism evidence="1">
    <name type="scientific">Albugo laibachii Nc14</name>
    <dbReference type="NCBI Taxonomy" id="890382"/>
    <lineage>
        <taxon>Eukaryota</taxon>
        <taxon>Sar</taxon>
        <taxon>Stramenopiles</taxon>
        <taxon>Oomycota</taxon>
        <taxon>Peronosporomycetes</taxon>
        <taxon>Albuginales</taxon>
        <taxon>Albuginaceae</taxon>
        <taxon>Albugo</taxon>
    </lineage>
</organism>
<name>F0WN69_9STRA</name>
<proteinExistence type="predicted"/>
<accession>F0WN69</accession>
<reference evidence="1" key="1">
    <citation type="journal article" date="2011" name="PLoS Biol.">
        <title>Gene gain and loss during evolution of obligate parasitism in the white rust pathogen of Arabidopsis thaliana.</title>
        <authorList>
            <person name="Kemen E."/>
            <person name="Gardiner A."/>
            <person name="Schultz-Larsen T."/>
            <person name="Kemen A.C."/>
            <person name="Balmuth A.L."/>
            <person name="Robert-Seilaniantz A."/>
            <person name="Bailey K."/>
            <person name="Holub E."/>
            <person name="Studholme D.J."/>
            <person name="Maclean D."/>
            <person name="Jones J.D."/>
        </authorList>
    </citation>
    <scope>NUCLEOTIDE SEQUENCE</scope>
</reference>
<sequence length="225" mass="25849">MNQPDNRVIFGFAAATTSSMKVARHQFLRILSCVMIARTIAEVRVCPFKKPITYSKRSLRWYTESPEKPVYISNSKEFNQITLDMIKPNGSLAKNCQTLQYRFNGMDQIVISESTELDFTSGAEFIVMNDGQQKWRVDIPEKQYPLRFVKKHSAYYKTSHIDVVYRGCLVFDLEHIFSMQIPPAIQKLLPGVQPPDEFSPSLTDSDYHTISFPQLTHVIAQKSSE</sequence>
<reference evidence="1" key="2">
    <citation type="submission" date="2011-02" db="EMBL/GenBank/DDBJ databases">
        <authorList>
            <person name="MacLean D."/>
        </authorList>
    </citation>
    <scope>NUCLEOTIDE SEQUENCE</scope>
</reference>
<evidence type="ECO:0000313" key="1">
    <source>
        <dbReference type="EMBL" id="CCA22758.1"/>
    </source>
</evidence>
<protein>
    <submittedName>
        <fullName evidence="1">AlNc14C167G7902 protein</fullName>
    </submittedName>
</protein>
<dbReference type="HOGENOM" id="CLU_1231776_0_0_1"/>
<dbReference type="EMBL" id="FR824212">
    <property type="protein sequence ID" value="CCA22758.1"/>
    <property type="molecule type" value="Genomic_DNA"/>
</dbReference>
<dbReference type="AlphaFoldDB" id="F0WN69"/>
<gene>
    <name evidence="1" type="primary">AlNc14C167G7902</name>
    <name evidence="1" type="ORF">ALNC14_089010</name>
</gene>